<dbReference type="AlphaFoldDB" id="A0A261G115"/>
<evidence type="ECO:0000313" key="2">
    <source>
        <dbReference type="EMBL" id="OZG65107.1"/>
    </source>
</evidence>
<proteinExistence type="predicted"/>
<protein>
    <submittedName>
        <fullName evidence="2">ABC transporter ATPase</fullName>
    </submittedName>
</protein>
<dbReference type="Proteomes" id="UP000216451">
    <property type="component" value="Unassembled WGS sequence"/>
</dbReference>
<feature type="transmembrane region" description="Helical" evidence="1">
    <location>
        <begin position="121"/>
        <end position="146"/>
    </location>
</feature>
<keyword evidence="1" id="KW-0472">Membrane</keyword>
<comment type="caution">
    <text evidence="2">The sequence shown here is derived from an EMBL/GenBank/DDBJ whole genome shotgun (WGS) entry which is preliminary data.</text>
</comment>
<organism evidence="2 3">
    <name type="scientific">Bifidobacterium aquikefiri</name>
    <dbReference type="NCBI Taxonomy" id="1653207"/>
    <lineage>
        <taxon>Bacteria</taxon>
        <taxon>Bacillati</taxon>
        <taxon>Actinomycetota</taxon>
        <taxon>Actinomycetes</taxon>
        <taxon>Bifidobacteriales</taxon>
        <taxon>Bifidobacteriaceae</taxon>
        <taxon>Bifidobacterium</taxon>
    </lineage>
</organism>
<keyword evidence="1" id="KW-0812">Transmembrane</keyword>
<accession>A0A261G115</accession>
<reference evidence="2 3" key="1">
    <citation type="journal article" date="2017" name="BMC Genomics">
        <title>Comparative genomic and phylogenomic analyses of the Bifidobacteriaceae family.</title>
        <authorList>
            <person name="Lugli G.A."/>
            <person name="Milani C."/>
            <person name="Turroni F."/>
            <person name="Duranti S."/>
            <person name="Mancabelli L."/>
            <person name="Mangifesta M."/>
            <person name="Ferrario C."/>
            <person name="Modesto M."/>
            <person name="Mattarelli P."/>
            <person name="Jiri K."/>
            <person name="van Sinderen D."/>
            <person name="Ventura M."/>
        </authorList>
    </citation>
    <scope>NUCLEOTIDE SEQUENCE [LARGE SCALE GENOMIC DNA]</scope>
    <source>
        <strain evidence="2 3">LMG 28769</strain>
    </source>
</reference>
<feature type="transmembrane region" description="Helical" evidence="1">
    <location>
        <begin position="191"/>
        <end position="211"/>
    </location>
</feature>
<feature type="transmembrane region" description="Helical" evidence="1">
    <location>
        <begin position="158"/>
        <end position="179"/>
    </location>
</feature>
<feature type="transmembrane region" description="Helical" evidence="1">
    <location>
        <begin position="48"/>
        <end position="68"/>
    </location>
</feature>
<keyword evidence="3" id="KW-1185">Reference proteome</keyword>
<gene>
    <name evidence="2" type="ORF">BAQU_1847</name>
</gene>
<dbReference type="GeneID" id="98296699"/>
<feature type="transmembrane region" description="Helical" evidence="1">
    <location>
        <begin position="21"/>
        <end position="42"/>
    </location>
</feature>
<keyword evidence="1" id="KW-1133">Transmembrane helix</keyword>
<dbReference type="EMBL" id="MWXA01000009">
    <property type="protein sequence ID" value="OZG65107.1"/>
    <property type="molecule type" value="Genomic_DNA"/>
</dbReference>
<evidence type="ECO:0000313" key="3">
    <source>
        <dbReference type="Proteomes" id="UP000216451"/>
    </source>
</evidence>
<name>A0A261G115_9BIFI</name>
<feature type="transmembrane region" description="Helical" evidence="1">
    <location>
        <begin position="97"/>
        <end position="115"/>
    </location>
</feature>
<sequence>MKRHIQSAWNTYRAMAVIDKSILAATVSVASGIGMALVKLALGIMTNSMLFIVNAAYYVVLCVSRFIIVRKHQSLRRVDDVLSRLASEMTVYHRTGLLLGVIGVSYAAFSAIMFMNDKAKSYNQIIAITVATITVTKIGIAVRGLVVSRRERNPMDSAIKLISFTDALLSVVVMQNVLLESTQSQHANQSSGLFGMALGLGVIIAGGIMFAQKDAGNAFRQKALEEISSSKK</sequence>
<evidence type="ECO:0000256" key="1">
    <source>
        <dbReference type="SAM" id="Phobius"/>
    </source>
</evidence>
<dbReference type="RefSeq" id="WP_211277157.1">
    <property type="nucleotide sequence ID" value="NZ_JBDNSG010000001.1"/>
</dbReference>